<dbReference type="Proteomes" id="UP001139721">
    <property type="component" value="Unassembled WGS sequence"/>
</dbReference>
<dbReference type="EMBL" id="JAJKBJ010000002">
    <property type="protein sequence ID" value="MCL9682958.1"/>
    <property type="molecule type" value="Genomic_DNA"/>
</dbReference>
<name>A0A9X2IBQ6_9GAMM</name>
<accession>A0A9X2IBQ6</accession>
<gene>
    <name evidence="1" type="ORF">LOX96_02515</name>
</gene>
<reference evidence="1" key="1">
    <citation type="submission" date="2021-11" db="EMBL/GenBank/DDBJ databases">
        <title>Legionella maioricencis sp. nov., a new species isolated from hot water samples in Mallorca.</title>
        <authorList>
            <person name="Crespi S."/>
            <person name="Drasar V."/>
            <person name="Salva-Serra F."/>
            <person name="Jaen-Luchoro D."/>
            <person name="Pineiro-Iglesias B."/>
            <person name="Aliaga F."/>
            <person name="Fernandez-Juarez V."/>
            <person name="Coll G."/>
            <person name="Moore E.R.B."/>
            <person name="Bennasar-Figueras A."/>
        </authorList>
    </citation>
    <scope>NUCLEOTIDE SEQUENCE</scope>
    <source>
        <strain evidence="1">HCPI-6</strain>
    </source>
</reference>
<evidence type="ECO:0000313" key="2">
    <source>
        <dbReference type="Proteomes" id="UP001139721"/>
    </source>
</evidence>
<comment type="caution">
    <text evidence="1">The sequence shown here is derived from an EMBL/GenBank/DDBJ whole genome shotgun (WGS) entry which is preliminary data.</text>
</comment>
<evidence type="ECO:0008006" key="3">
    <source>
        <dbReference type="Google" id="ProtNLM"/>
    </source>
</evidence>
<sequence>MAKSKNDSSLVSSKDNPFKHLPFDIMGMIGNQLSIKDHLNLILTSKSIGKLFQPSFLTPLGTKARICALLGDEYGLSLIAQHTPEALFNKGHATDNWGRIFYNVSAYQLILFLCDKNLKDKINPLIPKTLFKIRQVQENEMGVGGCDLIKLDTDPNLIAGEDFVGITELQITFNLFDETQHSVIFPLLENPDGIIYYQDNKQLVHFYYVNRKEKKIVELDARLESNEDQQAFKEFKKSFEEMENNSGRRSSNKEYELIAKILNCSLQREGIRYEDNGISYQDSCNSFNELTSAYRECMRLGANGLDTNASWDKIGKIQTKVIWLAQCYCAKNLPFYPLPSYLNDFEREMNFFNQITVNYESFLDEKTQLGAGFAFYKSLGWHEMVAYDTPPPEYCASDLIAVIRIIEDAKANIIQLNEENDLGYKKQ</sequence>
<dbReference type="AlphaFoldDB" id="A0A9X2IBQ6"/>
<organism evidence="1 2">
    <name type="scientific">Legionella maioricensis</name>
    <dbReference type="NCBI Taxonomy" id="2896528"/>
    <lineage>
        <taxon>Bacteria</taxon>
        <taxon>Pseudomonadati</taxon>
        <taxon>Pseudomonadota</taxon>
        <taxon>Gammaproteobacteria</taxon>
        <taxon>Legionellales</taxon>
        <taxon>Legionellaceae</taxon>
        <taxon>Legionella</taxon>
    </lineage>
</organism>
<dbReference type="RefSeq" id="WP_250420244.1">
    <property type="nucleotide sequence ID" value="NZ_JAJKBJ010000002.1"/>
</dbReference>
<protein>
    <recommendedName>
        <fullName evidence="3">F-box domain-containing protein</fullName>
    </recommendedName>
</protein>
<evidence type="ECO:0000313" key="1">
    <source>
        <dbReference type="EMBL" id="MCL9682958.1"/>
    </source>
</evidence>
<proteinExistence type="predicted"/>
<keyword evidence="2" id="KW-1185">Reference proteome</keyword>